<dbReference type="OrthoDB" id="5426982at2759"/>
<dbReference type="AlphaFoldDB" id="A0A9P6GNT3"/>
<organism evidence="2 3">
    <name type="scientific">Paraphaeosphaeria minitans</name>
    <dbReference type="NCBI Taxonomy" id="565426"/>
    <lineage>
        <taxon>Eukaryota</taxon>
        <taxon>Fungi</taxon>
        <taxon>Dikarya</taxon>
        <taxon>Ascomycota</taxon>
        <taxon>Pezizomycotina</taxon>
        <taxon>Dothideomycetes</taxon>
        <taxon>Pleosporomycetidae</taxon>
        <taxon>Pleosporales</taxon>
        <taxon>Massarineae</taxon>
        <taxon>Didymosphaeriaceae</taxon>
        <taxon>Paraphaeosphaeria</taxon>
    </lineage>
</organism>
<keyword evidence="3" id="KW-1185">Reference proteome</keyword>
<dbReference type="PANTHER" id="PTHR35392:SF4">
    <property type="entry name" value="ZN(II)2CYS6 TRANSCRIPTION FACTOR (EUROFUNG)"/>
    <property type="match status" value="1"/>
</dbReference>
<comment type="caution">
    <text evidence="2">The sequence shown here is derived from an EMBL/GenBank/DDBJ whole genome shotgun (WGS) entry which is preliminary data.</text>
</comment>
<dbReference type="GO" id="GO:0000981">
    <property type="term" value="F:DNA-binding transcription factor activity, RNA polymerase II-specific"/>
    <property type="evidence" value="ECO:0007669"/>
    <property type="project" value="InterPro"/>
</dbReference>
<gene>
    <name evidence="2" type="ORF">PMIN01_04081</name>
</gene>
<proteinExistence type="predicted"/>
<evidence type="ECO:0008006" key="4">
    <source>
        <dbReference type="Google" id="ProtNLM"/>
    </source>
</evidence>
<dbReference type="CDD" id="cd00067">
    <property type="entry name" value="GAL4"/>
    <property type="match status" value="1"/>
</dbReference>
<name>A0A9P6GNT3_9PLEO</name>
<dbReference type="GO" id="GO:0008270">
    <property type="term" value="F:zinc ion binding"/>
    <property type="evidence" value="ECO:0007669"/>
    <property type="project" value="InterPro"/>
</dbReference>
<dbReference type="InterPro" id="IPR052973">
    <property type="entry name" value="Fungal_sec-metab_reg_TF"/>
</dbReference>
<evidence type="ECO:0000313" key="2">
    <source>
        <dbReference type="EMBL" id="KAF9738798.1"/>
    </source>
</evidence>
<evidence type="ECO:0000313" key="3">
    <source>
        <dbReference type="Proteomes" id="UP000756921"/>
    </source>
</evidence>
<accession>A0A9P6GNT3</accession>
<protein>
    <recommendedName>
        <fullName evidence="4">Zn(2)-C6 fungal-type domain-containing protein</fullName>
    </recommendedName>
</protein>
<dbReference type="EMBL" id="WJXW01000003">
    <property type="protein sequence ID" value="KAF9738798.1"/>
    <property type="molecule type" value="Genomic_DNA"/>
</dbReference>
<dbReference type="PANTHER" id="PTHR35392">
    <property type="entry name" value="ZN(II)2CYS6 TRANSCRIPTION FACTOR (EUROFUNG)-RELATED-RELATED"/>
    <property type="match status" value="1"/>
</dbReference>
<keyword evidence="1" id="KW-0539">Nucleus</keyword>
<reference evidence="2" key="1">
    <citation type="journal article" date="2020" name="Mol. Plant Microbe Interact.">
        <title>Genome Sequence of the Biocontrol Agent Coniothyrium minitans strain Conio (IMI 134523).</title>
        <authorList>
            <person name="Patel D."/>
            <person name="Shittu T.A."/>
            <person name="Baroncelli R."/>
            <person name="Muthumeenakshi S."/>
            <person name="Osborne T.H."/>
            <person name="Janganan T.K."/>
            <person name="Sreenivasaprasad S."/>
        </authorList>
    </citation>
    <scope>NUCLEOTIDE SEQUENCE</scope>
    <source>
        <strain evidence="2">Conio</strain>
    </source>
</reference>
<sequence length="485" mass="54717">MTARTRFACFTLDGNDVNLHRRSAFTPTRKAQVKGIRRKGACLRCRILKRACSGDDPCKTCITAVRAATNSKALQWMECIRPSFQTINIFSEGVTTLPHHRVDSIIDHISINDVYLDFHIPFALNVDAASSHLARWLAEDDDSPSLSVVGVFSCSSNTNLLQNALDPNLARYLRLFVLLTTHLYTTGIQGGYEHYTDEEIRSVRDCVGDRFLRALDPLVRPSEIEASEDKLAKLRSLFLLLLGTVVGIRYTCTDVFDQTVTHWSEHEVKQEALLRLLCHYLIYIGKATALLESSSEEKTLLDRWRTQWNQPAAFTWNCDQGLEIHYRIKPPANWIVSSSENESLSSIDVDLSEFNDVTAFIEDGDLLKCASCGTLWTDLDQDGLCLICQKSEYQDEGFTQLVSFESDFDLQTKHSIGFGHQLDLDINTPSFQMLSPEDSVFHEKNLSRAPKDDIDFFPFNPDGTLIEVEAPFTMTSTSFLLSDLG</sequence>
<dbReference type="Proteomes" id="UP000756921">
    <property type="component" value="Unassembled WGS sequence"/>
</dbReference>
<dbReference type="InterPro" id="IPR001138">
    <property type="entry name" value="Zn2Cys6_DnaBD"/>
</dbReference>
<evidence type="ECO:0000256" key="1">
    <source>
        <dbReference type="ARBA" id="ARBA00023242"/>
    </source>
</evidence>